<feature type="domain" description="Putative collagen-binding" evidence="1">
    <location>
        <begin position="409"/>
        <end position="482"/>
    </location>
</feature>
<gene>
    <name evidence="3" type="ORF">SAMN05660991_03935</name>
</gene>
<dbReference type="STRING" id="673521.SAMN05660991_03935"/>
<dbReference type="Pfam" id="PF12904">
    <property type="entry name" value="Collagen_bind_2"/>
    <property type="match status" value="1"/>
</dbReference>
<evidence type="ECO:0000313" key="4">
    <source>
        <dbReference type="Proteomes" id="UP000198960"/>
    </source>
</evidence>
<dbReference type="EMBL" id="FOEE01000015">
    <property type="protein sequence ID" value="SEP21164.1"/>
    <property type="molecule type" value="Genomic_DNA"/>
</dbReference>
<dbReference type="RefSeq" id="WP_211435736.1">
    <property type="nucleotide sequence ID" value="NZ_FOEE01000015.1"/>
</dbReference>
<reference evidence="4" key="1">
    <citation type="submission" date="2016-10" db="EMBL/GenBank/DDBJ databases">
        <authorList>
            <person name="Varghese N."/>
            <person name="Submissions S."/>
        </authorList>
    </citation>
    <scope>NUCLEOTIDE SEQUENCE [LARGE SCALE GENOMIC DNA]</scope>
    <source>
        <strain evidence="4">DSM 45413</strain>
    </source>
</reference>
<sequence>MRRHPSRLVAWCLVVVTVCVGTAMGVWAQRRDVPAGQALRIPGASTYLAAPWPAAIPGAGAGGRPFLASVAPDGRYFLDQYGQPFLVRGDAPWSLMTDLSPPQAELYLSTREQQGFNAVVVSLLGSLGNGGPHDDGRTHDGVAPFDGGDVLRWNEPYWERMTSYLRMAADHGITVFLYVVDGWTIGRSFVPRSIDQCTGFGRRVGERFADLPNIVWVTGGDYAPATDDLAAGSDVDRCWDAVMRGIRETGDGRPFSIQLDFDESISSDNPFWAPRLDWEFVYTYHPTYTAVLEAYGRSPARPVVLGEANYERENNQPESAPTTDETLRRQVLWSLTSGAAGEVMGSHDWDFPGGWETRLATPAVEQVGRLRELFAALRWWELVPDRADDLVTAGRGLPLEAGTAVDVLDDDYVTAARTPDGAQAVVYLPSARTISVDTAVLAEGVHVAWVDPASGQRTPVPVSSIFTTPGRNDGGDEDWVLLFTA</sequence>
<dbReference type="PANTHER" id="PTHR37836:SF2">
    <property type="entry name" value="DUF4038 DOMAIN-CONTAINING PROTEIN"/>
    <property type="match status" value="1"/>
</dbReference>
<evidence type="ECO:0000259" key="2">
    <source>
        <dbReference type="Pfam" id="PF13204"/>
    </source>
</evidence>
<feature type="domain" description="Apiosidase-like catalytic" evidence="2">
    <location>
        <begin position="73"/>
        <end position="381"/>
    </location>
</feature>
<dbReference type="Proteomes" id="UP000198960">
    <property type="component" value="Unassembled WGS sequence"/>
</dbReference>
<accession>A0A1H8W0Q6</accession>
<dbReference type="InterPro" id="IPR024749">
    <property type="entry name" value="Collagen-bd_put"/>
</dbReference>
<keyword evidence="4" id="KW-1185">Reference proteome</keyword>
<name>A0A1H8W0Q6_9ACTN</name>
<evidence type="ECO:0000259" key="1">
    <source>
        <dbReference type="Pfam" id="PF12904"/>
    </source>
</evidence>
<dbReference type="InterPro" id="IPR025277">
    <property type="entry name" value="Apiosidase-like_cat_dom"/>
</dbReference>
<proteinExistence type="predicted"/>
<organism evidence="3 4">
    <name type="scientific">Trujillonella endophytica</name>
    <dbReference type="NCBI Taxonomy" id="673521"/>
    <lineage>
        <taxon>Bacteria</taxon>
        <taxon>Bacillati</taxon>
        <taxon>Actinomycetota</taxon>
        <taxon>Actinomycetes</taxon>
        <taxon>Geodermatophilales</taxon>
        <taxon>Geodermatophilaceae</taxon>
        <taxon>Trujillonella</taxon>
    </lineage>
</organism>
<dbReference type="Gene3D" id="3.20.20.80">
    <property type="entry name" value="Glycosidases"/>
    <property type="match status" value="1"/>
</dbReference>
<dbReference type="Pfam" id="PF13204">
    <property type="entry name" value="Apiosidase"/>
    <property type="match status" value="1"/>
</dbReference>
<dbReference type="PANTHER" id="PTHR37836">
    <property type="entry name" value="LMO1036 PROTEIN"/>
    <property type="match status" value="1"/>
</dbReference>
<evidence type="ECO:0000313" key="3">
    <source>
        <dbReference type="EMBL" id="SEP21164.1"/>
    </source>
</evidence>
<protein>
    <submittedName>
        <fullName evidence="3">Putative collagen-binding domain of a collagenase</fullName>
    </submittedName>
</protein>
<dbReference type="InterPro" id="IPR017853">
    <property type="entry name" value="GH"/>
</dbReference>
<dbReference type="SUPFAM" id="SSF51445">
    <property type="entry name" value="(Trans)glycosidases"/>
    <property type="match status" value="1"/>
</dbReference>
<dbReference type="AlphaFoldDB" id="A0A1H8W0Q6"/>